<dbReference type="InterPro" id="IPR036259">
    <property type="entry name" value="MFS_trans_sf"/>
</dbReference>
<dbReference type="Proteomes" id="UP000733611">
    <property type="component" value="Unassembled WGS sequence"/>
</dbReference>
<feature type="transmembrane region" description="Helical" evidence="2">
    <location>
        <begin position="157"/>
        <end position="181"/>
    </location>
</feature>
<protein>
    <submittedName>
        <fullName evidence="3">MFS transporter</fullName>
    </submittedName>
</protein>
<name>A0A948TFI1_9GAMM</name>
<sequence length="287" mass="31707">MATEKVAAAAAAPVSNKIPLLSLISYFGFAVGQCFSFGLVGTFILFFYTDILKISPVAASVIFLIARVWDAVHDPLFAGIIDSLNLKRGKYRPFLGFMPFVLFVITVLAFMSIDGSMTTKCVYAGVTYILWGTLYAISDLPFWSMTTVMSDAPQERAKAATCAMLGVNAGIGLAMTIFPYLTSFFAEGRADQGYLPAVMVLMGIGVVLMLNGFFHTKEAVRPQGEAAKVTLLQTFKVVSRNKPLFIILAIFFMNLFTNIAGNFYIYFFEGVYPPAMYEYCLRAYYRP</sequence>
<dbReference type="PANTHER" id="PTHR11328">
    <property type="entry name" value="MAJOR FACILITATOR SUPERFAMILY DOMAIN-CONTAINING PROTEIN"/>
    <property type="match status" value="1"/>
</dbReference>
<feature type="transmembrane region" description="Helical" evidence="2">
    <location>
        <begin position="23"/>
        <end position="48"/>
    </location>
</feature>
<dbReference type="GO" id="GO:0008643">
    <property type="term" value="P:carbohydrate transport"/>
    <property type="evidence" value="ECO:0007669"/>
    <property type="project" value="InterPro"/>
</dbReference>
<dbReference type="GO" id="GO:0015293">
    <property type="term" value="F:symporter activity"/>
    <property type="evidence" value="ECO:0007669"/>
    <property type="project" value="InterPro"/>
</dbReference>
<feature type="transmembrane region" description="Helical" evidence="2">
    <location>
        <begin position="125"/>
        <end position="145"/>
    </location>
</feature>
<dbReference type="Pfam" id="PF13347">
    <property type="entry name" value="MFS_2"/>
    <property type="match status" value="1"/>
</dbReference>
<dbReference type="SUPFAM" id="SSF103473">
    <property type="entry name" value="MFS general substrate transporter"/>
    <property type="match status" value="1"/>
</dbReference>
<feature type="transmembrane region" description="Helical" evidence="2">
    <location>
        <begin position="93"/>
        <end position="113"/>
    </location>
</feature>
<organism evidence="3 4">
    <name type="scientific">Candidatus Anaerobiospirillum pullicola</name>
    <dbReference type="NCBI Taxonomy" id="2838451"/>
    <lineage>
        <taxon>Bacteria</taxon>
        <taxon>Pseudomonadati</taxon>
        <taxon>Pseudomonadota</taxon>
        <taxon>Gammaproteobacteria</taxon>
        <taxon>Aeromonadales</taxon>
        <taxon>Succinivibrionaceae</taxon>
        <taxon>Anaerobiospirillum</taxon>
    </lineage>
</organism>
<dbReference type="AlphaFoldDB" id="A0A948TFI1"/>
<feature type="transmembrane region" description="Helical" evidence="2">
    <location>
        <begin position="244"/>
        <end position="267"/>
    </location>
</feature>
<evidence type="ECO:0000256" key="1">
    <source>
        <dbReference type="ARBA" id="ARBA00009617"/>
    </source>
</evidence>
<keyword evidence="2" id="KW-0472">Membrane</keyword>
<evidence type="ECO:0000256" key="2">
    <source>
        <dbReference type="SAM" id="Phobius"/>
    </source>
</evidence>
<comment type="similarity">
    <text evidence="1">Belongs to the sodium:galactoside symporter (TC 2.A.2) family.</text>
</comment>
<dbReference type="PANTHER" id="PTHR11328:SF43">
    <property type="entry name" value="SULFOQUINOVOSE IMPORTER-RELATED"/>
    <property type="match status" value="1"/>
</dbReference>
<evidence type="ECO:0000313" key="4">
    <source>
        <dbReference type="Proteomes" id="UP000733611"/>
    </source>
</evidence>
<accession>A0A948TFI1</accession>
<evidence type="ECO:0000313" key="3">
    <source>
        <dbReference type="EMBL" id="MBU3844110.1"/>
    </source>
</evidence>
<dbReference type="GO" id="GO:0005886">
    <property type="term" value="C:plasma membrane"/>
    <property type="evidence" value="ECO:0007669"/>
    <property type="project" value="TreeGrafter"/>
</dbReference>
<feature type="transmembrane region" description="Helical" evidence="2">
    <location>
        <begin position="193"/>
        <end position="214"/>
    </location>
</feature>
<dbReference type="Gene3D" id="1.20.1250.20">
    <property type="entry name" value="MFS general substrate transporter like domains"/>
    <property type="match status" value="1"/>
</dbReference>
<proteinExistence type="inferred from homology"/>
<keyword evidence="2" id="KW-1133">Transmembrane helix</keyword>
<reference evidence="3" key="1">
    <citation type="journal article" date="2021" name="PeerJ">
        <title>Extensive microbial diversity within the chicken gut microbiome revealed by metagenomics and culture.</title>
        <authorList>
            <person name="Gilroy R."/>
            <person name="Ravi A."/>
            <person name="Getino M."/>
            <person name="Pursley I."/>
            <person name="Horton D.L."/>
            <person name="Alikhan N.F."/>
            <person name="Baker D."/>
            <person name="Gharbi K."/>
            <person name="Hall N."/>
            <person name="Watson M."/>
            <person name="Adriaenssens E.M."/>
            <person name="Foster-Nyarko E."/>
            <person name="Jarju S."/>
            <person name="Secka A."/>
            <person name="Antonio M."/>
            <person name="Oren A."/>
            <person name="Chaudhuri R.R."/>
            <person name="La Ragione R."/>
            <person name="Hildebrand F."/>
            <person name="Pallen M.J."/>
        </authorList>
    </citation>
    <scope>NUCLEOTIDE SEQUENCE</scope>
    <source>
        <strain evidence="3">378</strain>
    </source>
</reference>
<gene>
    <name evidence="3" type="ORF">H9847_04455</name>
</gene>
<dbReference type="EMBL" id="JAHLFE010000089">
    <property type="protein sequence ID" value="MBU3844110.1"/>
    <property type="molecule type" value="Genomic_DNA"/>
</dbReference>
<keyword evidence="2" id="KW-0812">Transmembrane</keyword>
<dbReference type="InterPro" id="IPR039672">
    <property type="entry name" value="MFS_2"/>
</dbReference>
<reference evidence="3" key="2">
    <citation type="submission" date="2021-04" db="EMBL/GenBank/DDBJ databases">
        <authorList>
            <person name="Gilroy R."/>
        </authorList>
    </citation>
    <scope>NUCLEOTIDE SEQUENCE</scope>
    <source>
        <strain evidence="3">378</strain>
    </source>
</reference>
<comment type="caution">
    <text evidence="3">The sequence shown here is derived from an EMBL/GenBank/DDBJ whole genome shotgun (WGS) entry which is preliminary data.</text>
</comment>